<feature type="compositionally biased region" description="Polar residues" evidence="1">
    <location>
        <begin position="221"/>
        <end position="255"/>
    </location>
</feature>
<feature type="transmembrane region" description="Helical" evidence="2">
    <location>
        <begin position="51"/>
        <end position="72"/>
    </location>
</feature>
<reference evidence="3 4" key="1">
    <citation type="submission" date="2022-12" db="EMBL/GenBank/DDBJ databases">
        <title>Chromosome-level genome assembly of true bugs.</title>
        <authorList>
            <person name="Ma L."/>
            <person name="Li H."/>
        </authorList>
    </citation>
    <scope>NUCLEOTIDE SEQUENCE [LARGE SCALE GENOMIC DNA]</scope>
    <source>
        <strain evidence="3">Lab_2022b</strain>
    </source>
</reference>
<feature type="region of interest" description="Disordered" evidence="1">
    <location>
        <begin position="195"/>
        <end position="288"/>
    </location>
</feature>
<gene>
    <name evidence="3" type="ORF">O3M35_006220</name>
</gene>
<dbReference type="Proteomes" id="UP001461498">
    <property type="component" value="Unassembled WGS sequence"/>
</dbReference>
<feature type="transmembrane region" description="Helical" evidence="2">
    <location>
        <begin position="114"/>
        <end position="133"/>
    </location>
</feature>
<dbReference type="EMBL" id="JAPXFL010000003">
    <property type="protein sequence ID" value="KAK9508733.1"/>
    <property type="molecule type" value="Genomic_DNA"/>
</dbReference>
<keyword evidence="4" id="KW-1185">Reference proteome</keyword>
<evidence type="ECO:0000313" key="3">
    <source>
        <dbReference type="EMBL" id="KAK9508733.1"/>
    </source>
</evidence>
<organism evidence="3 4">
    <name type="scientific">Rhynocoris fuscipes</name>
    <dbReference type="NCBI Taxonomy" id="488301"/>
    <lineage>
        <taxon>Eukaryota</taxon>
        <taxon>Metazoa</taxon>
        <taxon>Ecdysozoa</taxon>
        <taxon>Arthropoda</taxon>
        <taxon>Hexapoda</taxon>
        <taxon>Insecta</taxon>
        <taxon>Pterygota</taxon>
        <taxon>Neoptera</taxon>
        <taxon>Paraneoptera</taxon>
        <taxon>Hemiptera</taxon>
        <taxon>Heteroptera</taxon>
        <taxon>Panheteroptera</taxon>
        <taxon>Cimicomorpha</taxon>
        <taxon>Reduviidae</taxon>
        <taxon>Harpactorinae</taxon>
        <taxon>Harpactorini</taxon>
        <taxon>Rhynocoris</taxon>
    </lineage>
</organism>
<evidence type="ECO:0000256" key="2">
    <source>
        <dbReference type="SAM" id="Phobius"/>
    </source>
</evidence>
<feature type="compositionally biased region" description="Basic and acidic residues" evidence="1">
    <location>
        <begin position="195"/>
        <end position="204"/>
    </location>
</feature>
<evidence type="ECO:0000313" key="4">
    <source>
        <dbReference type="Proteomes" id="UP001461498"/>
    </source>
</evidence>
<feature type="transmembrane region" description="Helical" evidence="2">
    <location>
        <begin position="21"/>
        <end position="39"/>
    </location>
</feature>
<evidence type="ECO:0000256" key="1">
    <source>
        <dbReference type="SAM" id="MobiDB-lite"/>
    </source>
</evidence>
<protein>
    <recommendedName>
        <fullName evidence="5">Transmembrane protein</fullName>
    </recommendedName>
</protein>
<feature type="transmembrane region" description="Helical" evidence="2">
    <location>
        <begin position="84"/>
        <end position="102"/>
    </location>
</feature>
<dbReference type="AlphaFoldDB" id="A0AAW1DF19"/>
<name>A0AAW1DF19_9HEMI</name>
<evidence type="ECO:0008006" key="5">
    <source>
        <dbReference type="Google" id="ProtNLM"/>
    </source>
</evidence>
<keyword evidence="2" id="KW-0472">Membrane</keyword>
<proteinExistence type="predicted"/>
<sequence>MGAQNTRQFLFQKLTEFAESFLKTVIVILVSCIWNLYIFDYGLSKNPSVVATVSITTSAYVIYCVVMLIMNLSKEEFYDISEMIFHYSLGSLCIACAILVKNEPIGITYQYPQLLFTSLGITSFTYAGFFLLYPRLKPDKTLRDVSTKQVRIVSHKRKLDETNLFIYIPLNGSYDKDLQKVRKLMATSYERRRLFPKLREEQEPKAGTSSQMPEETKLHSLDSNPKEQPSTSSQMPSQVNIQIEKQEKTSFSQKKSIIDFSRQRENKDNDDEDYNNSKNLKTEDSNQK</sequence>
<keyword evidence="2" id="KW-0812">Transmembrane</keyword>
<accession>A0AAW1DF19</accession>
<comment type="caution">
    <text evidence="3">The sequence shown here is derived from an EMBL/GenBank/DDBJ whole genome shotgun (WGS) entry which is preliminary data.</text>
</comment>
<keyword evidence="2" id="KW-1133">Transmembrane helix</keyword>